<dbReference type="InterPro" id="IPR011335">
    <property type="entry name" value="Restrct_endonuc-II-like"/>
</dbReference>
<dbReference type="PANTHER" id="PTHR38590">
    <property type="entry name" value="BLL0828 PROTEIN"/>
    <property type="match status" value="1"/>
</dbReference>
<dbReference type="Gene3D" id="3.40.960.10">
    <property type="entry name" value="VSR Endonuclease"/>
    <property type="match status" value="1"/>
</dbReference>
<dbReference type="EMBL" id="BAAAEJ010000007">
    <property type="protein sequence ID" value="GAA0389660.1"/>
    <property type="molecule type" value="Genomic_DNA"/>
</dbReference>
<dbReference type="SUPFAM" id="SSF52980">
    <property type="entry name" value="Restriction endonuclease-like"/>
    <property type="match status" value="1"/>
</dbReference>
<dbReference type="InterPro" id="IPR007569">
    <property type="entry name" value="DUF559"/>
</dbReference>
<name>A0ABN0YB39_9CAUL</name>
<organism evidence="2 3">
    <name type="scientific">Brevundimonas terrae</name>
    <dbReference type="NCBI Taxonomy" id="363631"/>
    <lineage>
        <taxon>Bacteria</taxon>
        <taxon>Pseudomonadati</taxon>
        <taxon>Pseudomonadota</taxon>
        <taxon>Alphaproteobacteria</taxon>
        <taxon>Caulobacterales</taxon>
        <taxon>Caulobacteraceae</taxon>
        <taxon>Brevundimonas</taxon>
    </lineage>
</organism>
<dbReference type="GO" id="GO:0004519">
    <property type="term" value="F:endonuclease activity"/>
    <property type="evidence" value="ECO:0007669"/>
    <property type="project" value="UniProtKB-KW"/>
</dbReference>
<gene>
    <name evidence="2" type="ORF">GCM10009093_15360</name>
</gene>
<dbReference type="InterPro" id="IPR047216">
    <property type="entry name" value="Endonuclease_DUF559_bact"/>
</dbReference>
<dbReference type="Proteomes" id="UP001500791">
    <property type="component" value="Unassembled WGS sequence"/>
</dbReference>
<accession>A0ABN0YB39</accession>
<sequence length="122" mass="14010">MRVTALTANRITFARQLRQSSGLAEQKVWGQLRSGKIDGHKFRRQHPVGRYIADFACERLRLIIEIDGSIHARDDIALNDHLRQTELETLGWSLLRFSNEQALAQPELIANAIRDHVRTIDI</sequence>
<comment type="caution">
    <text evidence="2">The sequence shown here is derived from an EMBL/GenBank/DDBJ whole genome shotgun (WGS) entry which is preliminary data.</text>
</comment>
<keyword evidence="2" id="KW-0540">Nuclease</keyword>
<reference evidence="2 3" key="1">
    <citation type="journal article" date="2019" name="Int. J. Syst. Evol. Microbiol.">
        <title>The Global Catalogue of Microorganisms (GCM) 10K type strain sequencing project: providing services to taxonomists for standard genome sequencing and annotation.</title>
        <authorList>
            <consortium name="The Broad Institute Genomics Platform"/>
            <consortium name="The Broad Institute Genome Sequencing Center for Infectious Disease"/>
            <person name="Wu L."/>
            <person name="Ma J."/>
        </authorList>
    </citation>
    <scope>NUCLEOTIDE SEQUENCE [LARGE SCALE GENOMIC DNA]</scope>
    <source>
        <strain evidence="2 3">JCM 13476</strain>
    </source>
</reference>
<evidence type="ECO:0000259" key="1">
    <source>
        <dbReference type="Pfam" id="PF04480"/>
    </source>
</evidence>
<keyword evidence="3" id="KW-1185">Reference proteome</keyword>
<dbReference type="PANTHER" id="PTHR38590:SF1">
    <property type="entry name" value="BLL0828 PROTEIN"/>
    <property type="match status" value="1"/>
</dbReference>
<evidence type="ECO:0000313" key="3">
    <source>
        <dbReference type="Proteomes" id="UP001500791"/>
    </source>
</evidence>
<keyword evidence="2" id="KW-0255">Endonuclease</keyword>
<keyword evidence="2" id="KW-0378">Hydrolase</keyword>
<dbReference type="CDD" id="cd01038">
    <property type="entry name" value="Endonuclease_DUF559"/>
    <property type="match status" value="1"/>
</dbReference>
<dbReference type="Pfam" id="PF04480">
    <property type="entry name" value="DUF559"/>
    <property type="match status" value="1"/>
</dbReference>
<proteinExistence type="predicted"/>
<evidence type="ECO:0000313" key="2">
    <source>
        <dbReference type="EMBL" id="GAA0389660.1"/>
    </source>
</evidence>
<protein>
    <submittedName>
        <fullName evidence="2">Endonuclease domain-containing protein</fullName>
    </submittedName>
</protein>
<feature type="domain" description="DUF559" evidence="1">
    <location>
        <begin position="11"/>
        <end position="116"/>
    </location>
</feature>